<feature type="region of interest" description="Disordered" evidence="1">
    <location>
        <begin position="30"/>
        <end position="50"/>
    </location>
</feature>
<feature type="compositionally biased region" description="Gly residues" evidence="1">
    <location>
        <begin position="35"/>
        <end position="45"/>
    </location>
</feature>
<feature type="chain" id="PRO_5043153402" description="Cyclophilin-like domain-containing protein" evidence="2">
    <location>
        <begin position="23"/>
        <end position="189"/>
    </location>
</feature>
<reference evidence="4 5" key="1">
    <citation type="journal article" date="2017" name="BMC Genomics">
        <title>Comparative genomic and phylogenomic analyses of the Bifidobacteriaceae family.</title>
        <authorList>
            <person name="Lugli G.A."/>
            <person name="Milani C."/>
            <person name="Turroni F."/>
            <person name="Duranti S."/>
            <person name="Mancabelli L."/>
            <person name="Mangifesta M."/>
            <person name="Ferrario C."/>
            <person name="Modesto M."/>
            <person name="Mattarelli P."/>
            <person name="Jiri K."/>
            <person name="van Sinderen D."/>
            <person name="Ventura M."/>
        </authorList>
    </citation>
    <scope>NUCLEOTIDE SEQUENCE [LARGE SCALE GENOMIC DNA]</scope>
    <source>
        <strain evidence="4 5">DSM 28807</strain>
    </source>
</reference>
<evidence type="ECO:0000256" key="1">
    <source>
        <dbReference type="SAM" id="MobiDB-lite"/>
    </source>
</evidence>
<keyword evidence="2" id="KW-0732">Signal</keyword>
<feature type="signal peptide" evidence="2">
    <location>
        <begin position="1"/>
        <end position="22"/>
    </location>
</feature>
<dbReference type="AlphaFoldDB" id="A0A261FWP5"/>
<dbReference type="OrthoDB" id="1853417at2"/>
<gene>
    <name evidence="4" type="ORF">BLEM_0066</name>
</gene>
<dbReference type="PROSITE" id="PS51257">
    <property type="entry name" value="PROKAR_LIPOPROTEIN"/>
    <property type="match status" value="1"/>
</dbReference>
<evidence type="ECO:0000259" key="3">
    <source>
        <dbReference type="Pfam" id="PF18050"/>
    </source>
</evidence>
<proteinExistence type="predicted"/>
<evidence type="ECO:0000313" key="5">
    <source>
        <dbReference type="Proteomes" id="UP000216352"/>
    </source>
</evidence>
<evidence type="ECO:0000256" key="2">
    <source>
        <dbReference type="SAM" id="SignalP"/>
    </source>
</evidence>
<dbReference type="InterPro" id="IPR041183">
    <property type="entry name" value="Cyclophilin-like"/>
</dbReference>
<accession>A0A261FWP5</accession>
<keyword evidence="5" id="KW-1185">Reference proteome</keyword>
<dbReference type="RefSeq" id="WP_072725452.1">
    <property type="nucleotide sequence ID" value="NZ_BDIS01000015.1"/>
</dbReference>
<protein>
    <recommendedName>
        <fullName evidence="3">Cyclophilin-like domain-containing protein</fullName>
    </recommendedName>
</protein>
<comment type="caution">
    <text evidence="4">The sequence shown here is derived from an EMBL/GenBank/DDBJ whole genome shotgun (WGS) entry which is preliminary data.</text>
</comment>
<dbReference type="Proteomes" id="UP000216352">
    <property type="component" value="Unassembled WGS sequence"/>
</dbReference>
<dbReference type="STRING" id="1603886.GCA_001895165_01165"/>
<dbReference type="EMBL" id="MWWX01000001">
    <property type="protein sequence ID" value="OZG63363.1"/>
    <property type="molecule type" value="Genomic_DNA"/>
</dbReference>
<name>A0A261FWP5_9BIFI</name>
<dbReference type="Pfam" id="PF18050">
    <property type="entry name" value="Cyclophil_like2"/>
    <property type="match status" value="1"/>
</dbReference>
<sequence length="189" mass="20308">MKNTLRMWIAAGSALAMSLTLAGCAGGDASSDGTATGGSSSGAGSTGSSFSGEIPTVLQVRFGDEGEPFAMNLESNATASAIAGYVADSDWRLPIYHYDDFEDSDVMQYYDIPSRYEIPSDPQTVTEQHAGEVYYSDPNRIILFYRDAQISGEYTKVGEFEPTDDFVNAVIDNPVLEGWGNKIVQIGVE</sequence>
<feature type="domain" description="Cyclophilin-like" evidence="3">
    <location>
        <begin position="66"/>
        <end position="171"/>
    </location>
</feature>
<evidence type="ECO:0000313" key="4">
    <source>
        <dbReference type="EMBL" id="OZG63363.1"/>
    </source>
</evidence>
<organism evidence="4 5">
    <name type="scientific">Bifidobacterium lemurum</name>
    <dbReference type="NCBI Taxonomy" id="1603886"/>
    <lineage>
        <taxon>Bacteria</taxon>
        <taxon>Bacillati</taxon>
        <taxon>Actinomycetota</taxon>
        <taxon>Actinomycetes</taxon>
        <taxon>Bifidobacteriales</taxon>
        <taxon>Bifidobacteriaceae</taxon>
        <taxon>Bifidobacterium</taxon>
    </lineage>
</organism>